<feature type="compositionally biased region" description="Basic and acidic residues" evidence="1">
    <location>
        <begin position="12"/>
        <end position="21"/>
    </location>
</feature>
<name>A0A9K3D095_9EUKA</name>
<gene>
    <name evidence="2" type="ORF">KIPB_007431</name>
</gene>
<reference evidence="2 3" key="1">
    <citation type="journal article" date="2018" name="PLoS ONE">
        <title>The draft genome of Kipferlia bialata reveals reductive genome evolution in fornicate parasites.</title>
        <authorList>
            <person name="Tanifuji G."/>
            <person name="Takabayashi S."/>
            <person name="Kume K."/>
            <person name="Takagi M."/>
            <person name="Nakayama T."/>
            <person name="Kamikawa R."/>
            <person name="Inagaki Y."/>
            <person name="Hashimoto T."/>
        </authorList>
    </citation>
    <scope>NUCLEOTIDE SEQUENCE [LARGE SCALE GENOMIC DNA]</scope>
    <source>
        <strain evidence="2">NY0173</strain>
    </source>
</reference>
<feature type="compositionally biased region" description="Basic and acidic residues" evidence="1">
    <location>
        <begin position="139"/>
        <end position="153"/>
    </location>
</feature>
<dbReference type="Proteomes" id="UP000265618">
    <property type="component" value="Unassembled WGS sequence"/>
</dbReference>
<dbReference type="EMBL" id="BDIP01002094">
    <property type="protein sequence ID" value="GIQ85716.1"/>
    <property type="molecule type" value="Genomic_DNA"/>
</dbReference>
<sequence>MDGSGVRTVRGRGRETEREGPVARGTEGTEGEGERDLLTVLQEQGRERERERERDAEQSLQSDSDPTLDLSVTAPPDHDWMGGESDRQRRHSTYKRASLIGSSAYNRDSTTNSNHLLSSGPFKPIAHFAAAIGSAQGTSRERERERERERDGRPYQPFHASSPALVRGSVSHNDRERETDRDSEEREGREGREGSMSVREGERELIREREREKERERRNNAIGRLMLRPRKGSSLELLKSMRQSDG</sequence>
<feature type="region of interest" description="Disordered" evidence="1">
    <location>
        <begin position="1"/>
        <end position="246"/>
    </location>
</feature>
<feature type="compositionally biased region" description="Basic and acidic residues" evidence="1">
    <location>
        <begin position="44"/>
        <end position="57"/>
    </location>
</feature>
<keyword evidence="3" id="KW-1185">Reference proteome</keyword>
<dbReference type="AlphaFoldDB" id="A0A9K3D095"/>
<evidence type="ECO:0000313" key="3">
    <source>
        <dbReference type="Proteomes" id="UP000265618"/>
    </source>
</evidence>
<evidence type="ECO:0000256" key="1">
    <source>
        <dbReference type="SAM" id="MobiDB-lite"/>
    </source>
</evidence>
<feature type="compositionally biased region" description="Basic and acidic residues" evidence="1">
    <location>
        <begin position="172"/>
        <end position="219"/>
    </location>
</feature>
<feature type="compositionally biased region" description="Polar residues" evidence="1">
    <location>
        <begin position="100"/>
        <end position="117"/>
    </location>
</feature>
<comment type="caution">
    <text evidence="2">The sequence shown here is derived from an EMBL/GenBank/DDBJ whole genome shotgun (WGS) entry which is preliminary data.</text>
</comment>
<feature type="compositionally biased region" description="Basic and acidic residues" evidence="1">
    <location>
        <begin position="76"/>
        <end position="87"/>
    </location>
</feature>
<protein>
    <submittedName>
        <fullName evidence="2">Uncharacterized protein</fullName>
    </submittedName>
</protein>
<accession>A0A9K3D095</accession>
<evidence type="ECO:0000313" key="2">
    <source>
        <dbReference type="EMBL" id="GIQ85716.1"/>
    </source>
</evidence>
<organism evidence="2 3">
    <name type="scientific">Kipferlia bialata</name>
    <dbReference type="NCBI Taxonomy" id="797122"/>
    <lineage>
        <taxon>Eukaryota</taxon>
        <taxon>Metamonada</taxon>
        <taxon>Carpediemonas-like organisms</taxon>
        <taxon>Kipferlia</taxon>
    </lineage>
</organism>
<proteinExistence type="predicted"/>